<accession>A0AAV7DRK1</accession>
<keyword evidence="1" id="KW-1133">Transmembrane helix</keyword>
<name>A0AAV7DRK1_ARIFI</name>
<dbReference type="AlphaFoldDB" id="A0AAV7DRK1"/>
<keyword evidence="3" id="KW-1185">Reference proteome</keyword>
<evidence type="ECO:0000313" key="2">
    <source>
        <dbReference type="EMBL" id="KAG9438869.1"/>
    </source>
</evidence>
<keyword evidence="1" id="KW-0812">Transmembrane</keyword>
<evidence type="ECO:0000256" key="1">
    <source>
        <dbReference type="SAM" id="Phobius"/>
    </source>
</evidence>
<dbReference type="Proteomes" id="UP000825729">
    <property type="component" value="Unassembled WGS sequence"/>
</dbReference>
<protein>
    <submittedName>
        <fullName evidence="2">Uncharacterized protein</fullName>
    </submittedName>
</protein>
<sequence>MDEKKTLAWRKVKIGVTCGSPGSAALGAMLVVWWLSDKSSGLCLRRSGSPLNLGGRGSKQIEIEIQFRKSAKLRADLPSLSHRHHMTERTSAPPTMVTMLTAKSAVPDSSSSDSVSSGCSTQNYEIAPFSEQQENVLGHIQVD</sequence>
<feature type="transmembrane region" description="Helical" evidence="1">
    <location>
        <begin position="12"/>
        <end position="35"/>
    </location>
</feature>
<evidence type="ECO:0000313" key="3">
    <source>
        <dbReference type="Proteomes" id="UP000825729"/>
    </source>
</evidence>
<reference evidence="2 3" key="1">
    <citation type="submission" date="2021-07" db="EMBL/GenBank/DDBJ databases">
        <title>The Aristolochia fimbriata genome: insights into angiosperm evolution, floral development and chemical biosynthesis.</title>
        <authorList>
            <person name="Jiao Y."/>
        </authorList>
    </citation>
    <scope>NUCLEOTIDE SEQUENCE [LARGE SCALE GENOMIC DNA]</scope>
    <source>
        <strain evidence="2">IBCAS-2021</strain>
        <tissue evidence="2">Leaf</tissue>
    </source>
</reference>
<organism evidence="2 3">
    <name type="scientific">Aristolochia fimbriata</name>
    <name type="common">White veined hardy Dutchman's pipe vine</name>
    <dbReference type="NCBI Taxonomy" id="158543"/>
    <lineage>
        <taxon>Eukaryota</taxon>
        <taxon>Viridiplantae</taxon>
        <taxon>Streptophyta</taxon>
        <taxon>Embryophyta</taxon>
        <taxon>Tracheophyta</taxon>
        <taxon>Spermatophyta</taxon>
        <taxon>Magnoliopsida</taxon>
        <taxon>Magnoliidae</taxon>
        <taxon>Piperales</taxon>
        <taxon>Aristolochiaceae</taxon>
        <taxon>Aristolochia</taxon>
    </lineage>
</organism>
<dbReference type="EMBL" id="JAINDJ010000009">
    <property type="protein sequence ID" value="KAG9438869.1"/>
    <property type="molecule type" value="Genomic_DNA"/>
</dbReference>
<proteinExistence type="predicted"/>
<gene>
    <name evidence="2" type="ORF">H6P81_021167</name>
</gene>
<comment type="caution">
    <text evidence="2">The sequence shown here is derived from an EMBL/GenBank/DDBJ whole genome shotgun (WGS) entry which is preliminary data.</text>
</comment>
<keyword evidence="1" id="KW-0472">Membrane</keyword>